<geneLocation type="mitochondrion" evidence="1"/>
<proteinExistence type="predicted"/>
<reference evidence="1" key="1">
    <citation type="journal article" date="2015" name="Genome Biol. Evol.">
        <title>Organellar Genomes of White Spruce (Picea glauca): Assembly and Annotation.</title>
        <authorList>
            <person name="Jackman S.D."/>
            <person name="Warren R.L."/>
            <person name="Gibb E.A."/>
            <person name="Vandervalk B.P."/>
            <person name="Mohamadi H."/>
            <person name="Chu J."/>
            <person name="Raymond A."/>
            <person name="Pleasance S."/>
            <person name="Coope R."/>
            <person name="Wildung M.R."/>
            <person name="Ritland C.E."/>
            <person name="Bousquet J."/>
            <person name="Jones S.J."/>
            <person name="Bohlmann J."/>
            <person name="Birol I."/>
        </authorList>
    </citation>
    <scope>NUCLEOTIDE SEQUENCE [LARGE SCALE GENOMIC DNA]</scope>
    <source>
        <tissue evidence="1">Flushing bud</tissue>
    </source>
</reference>
<sequence length="61" mass="7166">MYREKEEKVEPGTFAHVVTYLCDSSKIRWFEPAVRFLSTISSSFLFFSRQTHQSTLIMQAC</sequence>
<name>A0A101M4B3_PICGL</name>
<protein>
    <submittedName>
        <fullName evidence="1">Uncharacterized protein</fullName>
    </submittedName>
</protein>
<organism evidence="1">
    <name type="scientific">Picea glauca</name>
    <name type="common">White spruce</name>
    <name type="synonym">Pinus glauca</name>
    <dbReference type="NCBI Taxonomy" id="3330"/>
    <lineage>
        <taxon>Eukaryota</taxon>
        <taxon>Viridiplantae</taxon>
        <taxon>Streptophyta</taxon>
        <taxon>Embryophyta</taxon>
        <taxon>Tracheophyta</taxon>
        <taxon>Spermatophyta</taxon>
        <taxon>Pinopsida</taxon>
        <taxon>Pinidae</taxon>
        <taxon>Conifers I</taxon>
        <taxon>Pinales</taxon>
        <taxon>Pinaceae</taxon>
        <taxon>Picea</taxon>
    </lineage>
</organism>
<dbReference type="EMBL" id="LKAM01000001">
    <property type="protein sequence ID" value="KUM50622.1"/>
    <property type="molecule type" value="Genomic_DNA"/>
</dbReference>
<accession>A0A101M4B3</accession>
<keyword evidence="1" id="KW-0496">Mitochondrion</keyword>
<comment type="caution">
    <text evidence="1">The sequence shown here is derived from an EMBL/GenBank/DDBJ whole genome shotgun (WGS) entry which is preliminary data.</text>
</comment>
<gene>
    <name evidence="1" type="ORF">ABT39_MTgene466</name>
</gene>
<dbReference type="AlphaFoldDB" id="A0A101M4B3"/>
<evidence type="ECO:0000313" key="1">
    <source>
        <dbReference type="EMBL" id="KUM50622.1"/>
    </source>
</evidence>